<dbReference type="STRING" id="81972.D7LQ20"/>
<sequence length="111" mass="12938">MHEHFRKLVQRLKKTLRLSASDKSHGVTEPLSLDDLPEECISLIIYKSSRRVRFGFGFENLNLNLLSKPILCGRSLLFHPSMNLCVLNRKISHRRRSSFSLIRDESGFNQR</sequence>
<dbReference type="AlphaFoldDB" id="D7LQ20"/>
<organism evidence="2">
    <name type="scientific">Arabidopsis lyrata subsp. lyrata</name>
    <name type="common">Lyre-leaved rock-cress</name>
    <dbReference type="NCBI Taxonomy" id="81972"/>
    <lineage>
        <taxon>Eukaryota</taxon>
        <taxon>Viridiplantae</taxon>
        <taxon>Streptophyta</taxon>
        <taxon>Embryophyta</taxon>
        <taxon>Tracheophyta</taxon>
        <taxon>Spermatophyta</taxon>
        <taxon>Magnoliopsida</taxon>
        <taxon>eudicotyledons</taxon>
        <taxon>Gunneridae</taxon>
        <taxon>Pentapetalae</taxon>
        <taxon>rosids</taxon>
        <taxon>malvids</taxon>
        <taxon>Brassicales</taxon>
        <taxon>Brassicaceae</taxon>
        <taxon>Camelineae</taxon>
        <taxon>Arabidopsis</taxon>
    </lineage>
</organism>
<dbReference type="Gramene" id="scaffold_500165.1">
    <property type="protein sequence ID" value="scaffold_500165.1"/>
    <property type="gene ID" value="scaffold_500165.1"/>
</dbReference>
<accession>D7LQ20</accession>
<evidence type="ECO:0000313" key="2">
    <source>
        <dbReference type="Proteomes" id="UP000008694"/>
    </source>
</evidence>
<proteinExistence type="predicted"/>
<name>D7LQ20_ARALL</name>
<keyword evidence="2" id="KW-1185">Reference proteome</keyword>
<dbReference type="Proteomes" id="UP000008694">
    <property type="component" value="Unassembled WGS sequence"/>
</dbReference>
<dbReference type="EMBL" id="GL348717">
    <property type="protein sequence ID" value="EFH53071.1"/>
    <property type="molecule type" value="Genomic_DNA"/>
</dbReference>
<evidence type="ECO:0000313" key="1">
    <source>
        <dbReference type="EMBL" id="EFH53071.1"/>
    </source>
</evidence>
<reference evidence="2" key="1">
    <citation type="journal article" date="2011" name="Nat. Genet.">
        <title>The Arabidopsis lyrata genome sequence and the basis of rapid genome size change.</title>
        <authorList>
            <person name="Hu T.T."/>
            <person name="Pattyn P."/>
            <person name="Bakker E.G."/>
            <person name="Cao J."/>
            <person name="Cheng J.-F."/>
            <person name="Clark R.M."/>
            <person name="Fahlgren N."/>
            <person name="Fawcett J.A."/>
            <person name="Grimwood J."/>
            <person name="Gundlach H."/>
            <person name="Haberer G."/>
            <person name="Hollister J.D."/>
            <person name="Ossowski S."/>
            <person name="Ottilar R.P."/>
            <person name="Salamov A.A."/>
            <person name="Schneeberger K."/>
            <person name="Spannagl M."/>
            <person name="Wang X."/>
            <person name="Yang L."/>
            <person name="Nasrallah M.E."/>
            <person name="Bergelson J."/>
            <person name="Carrington J.C."/>
            <person name="Gaut B.S."/>
            <person name="Schmutz J."/>
            <person name="Mayer K.F.X."/>
            <person name="Van de Peer Y."/>
            <person name="Grigoriev I.V."/>
            <person name="Nordborg M."/>
            <person name="Weigel D."/>
            <person name="Guo Y.-L."/>
        </authorList>
    </citation>
    <scope>NUCLEOTIDE SEQUENCE [LARGE SCALE GENOMIC DNA]</scope>
    <source>
        <strain evidence="2">cv. MN47</strain>
    </source>
</reference>
<dbReference type="HOGENOM" id="CLU_2161863_0_0_1"/>
<protein>
    <submittedName>
        <fullName evidence="1">Uncharacterized protein</fullName>
    </submittedName>
</protein>
<gene>
    <name evidence="1" type="ORF">ARALYDRAFT_904461</name>
</gene>